<gene>
    <name evidence="2" type="ORF">ACF1HC_22355</name>
</gene>
<feature type="chain" id="PRO_5045380521" description="Secreted protein" evidence="1">
    <location>
        <begin position="29"/>
        <end position="150"/>
    </location>
</feature>
<organism evidence="2 3">
    <name type="scientific">Streptomyces eurythermus</name>
    <dbReference type="NCBI Taxonomy" id="42237"/>
    <lineage>
        <taxon>Bacteria</taxon>
        <taxon>Bacillati</taxon>
        <taxon>Actinomycetota</taxon>
        <taxon>Actinomycetes</taxon>
        <taxon>Kitasatosporales</taxon>
        <taxon>Streptomycetaceae</taxon>
        <taxon>Streptomyces</taxon>
    </lineage>
</organism>
<accession>A0ABW6Z0Z8</accession>
<proteinExistence type="predicted"/>
<dbReference type="Proteomes" id="UP001603418">
    <property type="component" value="Unassembled WGS sequence"/>
</dbReference>
<keyword evidence="1" id="KW-0732">Signal</keyword>
<dbReference type="EMBL" id="JBICBM010000010">
    <property type="protein sequence ID" value="MFF9884317.1"/>
    <property type="molecule type" value="Genomic_DNA"/>
</dbReference>
<evidence type="ECO:0000313" key="2">
    <source>
        <dbReference type="EMBL" id="MFF9884317.1"/>
    </source>
</evidence>
<evidence type="ECO:0008006" key="4">
    <source>
        <dbReference type="Google" id="ProtNLM"/>
    </source>
</evidence>
<comment type="caution">
    <text evidence="2">The sequence shown here is derived from an EMBL/GenBank/DDBJ whole genome shotgun (WGS) entry which is preliminary data.</text>
</comment>
<reference evidence="2 3" key="1">
    <citation type="submission" date="2024-10" db="EMBL/GenBank/DDBJ databases">
        <title>The Natural Products Discovery Center: Release of the First 8490 Sequenced Strains for Exploring Actinobacteria Biosynthetic Diversity.</title>
        <authorList>
            <person name="Kalkreuter E."/>
            <person name="Kautsar S.A."/>
            <person name="Yang D."/>
            <person name="Bader C.D."/>
            <person name="Teijaro C.N."/>
            <person name="Fluegel L."/>
            <person name="Davis C.M."/>
            <person name="Simpson J.R."/>
            <person name="Lauterbach L."/>
            <person name="Steele A.D."/>
            <person name="Gui C."/>
            <person name="Meng S."/>
            <person name="Li G."/>
            <person name="Viehrig K."/>
            <person name="Ye F."/>
            <person name="Su P."/>
            <person name="Kiefer A.F."/>
            <person name="Nichols A."/>
            <person name="Cepeda A.J."/>
            <person name="Yan W."/>
            <person name="Fan B."/>
            <person name="Jiang Y."/>
            <person name="Adhikari A."/>
            <person name="Zheng C.-J."/>
            <person name="Schuster L."/>
            <person name="Cowan T.M."/>
            <person name="Smanski M.J."/>
            <person name="Chevrette M.G."/>
            <person name="De Carvalho L.P.S."/>
            <person name="Shen B."/>
        </authorList>
    </citation>
    <scope>NUCLEOTIDE SEQUENCE [LARGE SCALE GENOMIC DNA]</scope>
    <source>
        <strain evidence="2 3">NPDC013366</strain>
    </source>
</reference>
<name>A0ABW6Z0Z8_9ACTN</name>
<dbReference type="RefSeq" id="WP_167513228.1">
    <property type="nucleotide sequence ID" value="NZ_JBEYZS010000129.1"/>
</dbReference>
<keyword evidence="3" id="KW-1185">Reference proteome</keyword>
<evidence type="ECO:0000256" key="1">
    <source>
        <dbReference type="SAM" id="SignalP"/>
    </source>
</evidence>
<sequence>MRARRALTGAAVGALLTLGGTAVVPAQAAQSQETAQAGTAAAASGCRDAERSITGARVTGYFCWDDDEVWFGVNTDAYLTDTAKDGRRAELWSRDPWRGTVLQTEVTGGAGSQVSLAGYGWYVLTGSPSSTELRVCTSDAGADRRCGSWY</sequence>
<protein>
    <recommendedName>
        <fullName evidence="4">Secreted protein</fullName>
    </recommendedName>
</protein>
<evidence type="ECO:0000313" key="3">
    <source>
        <dbReference type="Proteomes" id="UP001603418"/>
    </source>
</evidence>
<feature type="signal peptide" evidence="1">
    <location>
        <begin position="1"/>
        <end position="28"/>
    </location>
</feature>